<gene>
    <name evidence="2" type="ORF">K5V21_00680</name>
</gene>
<comment type="caution">
    <text evidence="2">The sequence shown here is derived from an EMBL/GenBank/DDBJ whole genome shotgun (WGS) entry which is preliminary data.</text>
</comment>
<keyword evidence="1" id="KW-0812">Transmembrane</keyword>
<dbReference type="SUPFAM" id="SSF69304">
    <property type="entry name" value="Tricorn protease N-terminal domain"/>
    <property type="match status" value="1"/>
</dbReference>
<keyword evidence="1" id="KW-1133">Transmembrane helix</keyword>
<keyword evidence="1" id="KW-0472">Membrane</keyword>
<evidence type="ECO:0000313" key="3">
    <source>
        <dbReference type="Proteomes" id="UP001299068"/>
    </source>
</evidence>
<dbReference type="RefSeq" id="WP_221858316.1">
    <property type="nucleotide sequence ID" value="NZ_JAIKTU010000001.1"/>
</dbReference>
<reference evidence="2 3" key="1">
    <citation type="journal article" date="2021" name="Cell Host Microbe">
        <title>in vivo commensal control of Clostridioides difficile virulence.</title>
        <authorList>
            <person name="Girinathan B.P."/>
            <person name="Dibenedetto N."/>
            <person name="Worley J.N."/>
            <person name="Peltier J."/>
            <person name="Arrieta-Ortiz M.L."/>
            <person name="Rupa Christinal Immanuel S."/>
            <person name="Lavin R."/>
            <person name="Delaney M.L."/>
            <person name="Cummins C."/>
            <person name="Hoffmann M."/>
            <person name="Luo Y."/>
            <person name="Gonzalez-Escalona N."/>
            <person name="Allard M."/>
            <person name="Onderdonk A.B."/>
            <person name="Gerber G.K."/>
            <person name="Sonenshein A.L."/>
            <person name="Baliga N."/>
            <person name="Dupuy B."/>
            <person name="Bry L."/>
        </authorList>
    </citation>
    <scope>NUCLEOTIDE SEQUENCE [LARGE SCALE GENOMIC DNA]</scope>
    <source>
        <strain evidence="2 3">DSM 599</strain>
    </source>
</reference>
<dbReference type="Proteomes" id="UP001299068">
    <property type="component" value="Unassembled WGS sequence"/>
</dbReference>
<name>A0ABS7KT21_CLOSR</name>
<feature type="transmembrane region" description="Helical" evidence="1">
    <location>
        <begin position="9"/>
        <end position="27"/>
    </location>
</feature>
<evidence type="ECO:0008006" key="4">
    <source>
        <dbReference type="Google" id="ProtNLM"/>
    </source>
</evidence>
<evidence type="ECO:0000313" key="2">
    <source>
        <dbReference type="EMBL" id="MBY0753958.1"/>
    </source>
</evidence>
<organism evidence="2 3">
    <name type="scientific">Clostridium sardiniense</name>
    <name type="common">Clostridium absonum</name>
    <dbReference type="NCBI Taxonomy" id="29369"/>
    <lineage>
        <taxon>Bacteria</taxon>
        <taxon>Bacillati</taxon>
        <taxon>Bacillota</taxon>
        <taxon>Clostridia</taxon>
        <taxon>Eubacteriales</taxon>
        <taxon>Clostridiaceae</taxon>
        <taxon>Clostridium</taxon>
    </lineage>
</organism>
<proteinExistence type="predicted"/>
<protein>
    <recommendedName>
        <fullName evidence="4">Lipoprotein</fullName>
    </recommendedName>
</protein>
<dbReference type="InterPro" id="IPR015943">
    <property type="entry name" value="WD40/YVTN_repeat-like_dom_sf"/>
</dbReference>
<accession>A0ABS7KT21</accession>
<sequence length="370" mass="42252">MIIRGKGNMIRSGVIITMVIAMLFTIGCNSPKSIEESSILSENVKEDSNKNDFKVVSKEEYKITDNKILDAIIYGFTGIEYLMRDDGIYAKLYKDDDEADNESGYKSTKEKLLFKNGEVKIDPDGEVTKSVHKRNNSSHEIYEEFDGYAVKNLLNESWREEKNIIVENITLYNEEADIDNKKNSKEKKSNIKEKISIDISDEISYYHTIGIINNKLLYASGEESGQFANEIGKIDLVTGQFEDTIKVDPYSQAVIIDENTIALSTISSEYVDLNIFNLNKKTYDTIIKNKNIWDMGVSKNKEKIYYTEKRDNKSVVYVVSISGENKGELCKVYENSNNEEFTVDISTDGKEVYVFLHGAEPKIIKYKLNK</sequence>
<keyword evidence="3" id="KW-1185">Reference proteome</keyword>
<dbReference type="EMBL" id="JAIKTU010000001">
    <property type="protein sequence ID" value="MBY0753958.1"/>
    <property type="molecule type" value="Genomic_DNA"/>
</dbReference>
<evidence type="ECO:0000256" key="1">
    <source>
        <dbReference type="SAM" id="Phobius"/>
    </source>
</evidence>
<dbReference type="Gene3D" id="2.130.10.10">
    <property type="entry name" value="YVTN repeat-like/Quinoprotein amine dehydrogenase"/>
    <property type="match status" value="1"/>
</dbReference>
<dbReference type="PROSITE" id="PS51257">
    <property type="entry name" value="PROKAR_LIPOPROTEIN"/>
    <property type="match status" value="1"/>
</dbReference>